<comment type="caution">
    <text evidence="2">The sequence shown here is derived from an EMBL/GenBank/DDBJ whole genome shotgun (WGS) entry which is preliminary data.</text>
</comment>
<organism evidence="2 3">
    <name type="scientific">Mesobacillus zeae</name>
    <dbReference type="NCBI Taxonomy" id="1917180"/>
    <lineage>
        <taxon>Bacteria</taxon>
        <taxon>Bacillati</taxon>
        <taxon>Bacillota</taxon>
        <taxon>Bacilli</taxon>
        <taxon>Bacillales</taxon>
        <taxon>Bacillaceae</taxon>
        <taxon>Mesobacillus</taxon>
    </lineage>
</organism>
<keyword evidence="1" id="KW-0812">Transmembrane</keyword>
<dbReference type="PANTHER" id="PTHR35813">
    <property type="entry name" value="INNER MEMBRANE PROTEIN YBAN"/>
    <property type="match status" value="1"/>
</dbReference>
<feature type="transmembrane region" description="Helical" evidence="1">
    <location>
        <begin position="6"/>
        <end position="39"/>
    </location>
</feature>
<protein>
    <submittedName>
        <fullName evidence="2">DUF454 domain-containing protein</fullName>
    </submittedName>
</protein>
<feature type="transmembrane region" description="Helical" evidence="1">
    <location>
        <begin position="74"/>
        <end position="90"/>
    </location>
</feature>
<keyword evidence="1" id="KW-1133">Transmembrane helix</keyword>
<gene>
    <name evidence="2" type="ORF">D1970_18860</name>
</gene>
<dbReference type="GO" id="GO:0005886">
    <property type="term" value="C:plasma membrane"/>
    <property type="evidence" value="ECO:0007669"/>
    <property type="project" value="TreeGrafter"/>
</dbReference>
<keyword evidence="1" id="KW-0472">Membrane</keyword>
<keyword evidence="3" id="KW-1185">Reference proteome</keyword>
<dbReference type="InterPro" id="IPR007401">
    <property type="entry name" value="DUF454"/>
</dbReference>
<dbReference type="Pfam" id="PF04304">
    <property type="entry name" value="DUF454"/>
    <property type="match status" value="1"/>
</dbReference>
<dbReference type="AlphaFoldDB" id="A0A398AY71"/>
<dbReference type="PIRSF" id="PIRSF016789">
    <property type="entry name" value="DUF454"/>
    <property type="match status" value="1"/>
</dbReference>
<feature type="transmembrane region" description="Helical" evidence="1">
    <location>
        <begin position="96"/>
        <end position="113"/>
    </location>
</feature>
<dbReference type="PANTHER" id="PTHR35813:SF1">
    <property type="entry name" value="INNER MEMBRANE PROTEIN YBAN"/>
    <property type="match status" value="1"/>
</dbReference>
<accession>A0A398AY71</accession>
<dbReference type="OrthoDB" id="5690292at2"/>
<sequence length="121" mass="13968">MKLLFVSLGFLFMGLGVIGIVVPVLPTTPLLLLASFFFAKGSKRFENWFKETSIYKKYLESFVRERAMTRRQKITLLLLADCMIAIPIIMTDSLMLKLALLLIVVYKYYYFICKIKTIPAN</sequence>
<dbReference type="Proteomes" id="UP000265816">
    <property type="component" value="Unassembled WGS sequence"/>
</dbReference>
<proteinExistence type="predicted"/>
<evidence type="ECO:0000313" key="2">
    <source>
        <dbReference type="EMBL" id="RID82515.1"/>
    </source>
</evidence>
<reference evidence="2 3" key="1">
    <citation type="submission" date="2018-08" db="EMBL/GenBank/DDBJ databases">
        <title>Bacillus jemisoniae sp. nov., Bacillus chryseoplanitiae sp. nov., Bacillus resnikiae sp. nov., and Bacillus frankliniae sp. nov., isolated from Viking spacecraft and associated surfaces.</title>
        <authorList>
            <person name="Seuylemezian A."/>
            <person name="Vaishampayan P."/>
        </authorList>
    </citation>
    <scope>NUCLEOTIDE SEQUENCE [LARGE SCALE GENOMIC DNA]</scope>
    <source>
        <strain evidence="2 3">JJ-247</strain>
    </source>
</reference>
<dbReference type="EMBL" id="QWVT01000037">
    <property type="protein sequence ID" value="RID82515.1"/>
    <property type="molecule type" value="Genomic_DNA"/>
</dbReference>
<evidence type="ECO:0000313" key="3">
    <source>
        <dbReference type="Proteomes" id="UP000265816"/>
    </source>
</evidence>
<name>A0A398AY71_9BACI</name>
<evidence type="ECO:0000256" key="1">
    <source>
        <dbReference type="SAM" id="Phobius"/>
    </source>
</evidence>